<dbReference type="RefSeq" id="WP_149890650.1">
    <property type="nucleotide sequence ID" value="NZ_JBHUFA010000001.1"/>
</dbReference>
<dbReference type="InterPro" id="IPR016163">
    <property type="entry name" value="Ald_DH_C"/>
</dbReference>
<keyword evidence="4 7" id="KW-0521">NADP</keyword>
<dbReference type="InterPro" id="IPR016161">
    <property type="entry name" value="Ald_DH/histidinol_DH"/>
</dbReference>
<keyword evidence="5 7" id="KW-0560">Oxidoreductase</keyword>
<dbReference type="InterPro" id="IPR000965">
    <property type="entry name" value="GPR_dom"/>
</dbReference>
<comment type="subcellular location">
    <subcellularLocation>
        <location evidence="7">Cytoplasm</location>
    </subcellularLocation>
</comment>
<evidence type="ECO:0000259" key="8">
    <source>
        <dbReference type="Pfam" id="PF00171"/>
    </source>
</evidence>
<dbReference type="InterPro" id="IPR012134">
    <property type="entry name" value="Glu-5-SA_DH"/>
</dbReference>
<comment type="caution">
    <text evidence="9">The sequence shown here is derived from an EMBL/GenBank/DDBJ whole genome shotgun (WGS) entry which is preliminary data.</text>
</comment>
<comment type="similarity">
    <text evidence="7">Belongs to the gamma-glutamyl phosphate reductase family.</text>
</comment>
<keyword evidence="10" id="KW-1185">Reference proteome</keyword>
<dbReference type="PIRSF" id="PIRSF000151">
    <property type="entry name" value="GPR"/>
    <property type="match status" value="1"/>
</dbReference>
<dbReference type="HAMAP" id="MF_00412">
    <property type="entry name" value="ProA"/>
    <property type="match status" value="1"/>
</dbReference>
<organism evidence="9 10">
    <name type="scientific">Roseibium aestuarii</name>
    <dbReference type="NCBI Taxonomy" id="2600299"/>
    <lineage>
        <taxon>Bacteria</taxon>
        <taxon>Pseudomonadati</taxon>
        <taxon>Pseudomonadota</taxon>
        <taxon>Alphaproteobacteria</taxon>
        <taxon>Hyphomicrobiales</taxon>
        <taxon>Stappiaceae</taxon>
        <taxon>Roseibium</taxon>
    </lineage>
</organism>
<dbReference type="InterPro" id="IPR015590">
    <property type="entry name" value="Aldehyde_DH_dom"/>
</dbReference>
<dbReference type="GO" id="GO:0004350">
    <property type="term" value="F:glutamate-5-semialdehyde dehydrogenase activity"/>
    <property type="evidence" value="ECO:0007669"/>
    <property type="project" value="UniProtKB-EC"/>
</dbReference>
<reference evidence="10" key="1">
    <citation type="journal article" date="2019" name="Int. J. Syst. Evol. Microbiol.">
        <title>The Global Catalogue of Microorganisms (GCM) 10K type strain sequencing project: providing services to taxonomists for standard genome sequencing and annotation.</title>
        <authorList>
            <consortium name="The Broad Institute Genomics Platform"/>
            <consortium name="The Broad Institute Genome Sequencing Center for Infectious Disease"/>
            <person name="Wu L."/>
            <person name="Ma J."/>
        </authorList>
    </citation>
    <scope>NUCLEOTIDE SEQUENCE [LARGE SCALE GENOMIC DNA]</scope>
    <source>
        <strain evidence="10">JCM 3369</strain>
    </source>
</reference>
<dbReference type="EC" id="1.2.1.41" evidence="7"/>
<evidence type="ECO:0000313" key="10">
    <source>
        <dbReference type="Proteomes" id="UP001597327"/>
    </source>
</evidence>
<evidence type="ECO:0000256" key="5">
    <source>
        <dbReference type="ARBA" id="ARBA00023002"/>
    </source>
</evidence>
<feature type="domain" description="Aldehyde dehydrogenase" evidence="8">
    <location>
        <begin position="19"/>
        <end position="292"/>
    </location>
</feature>
<dbReference type="CDD" id="cd07079">
    <property type="entry name" value="ALDH_F18-19_ProA-GPR"/>
    <property type="match status" value="1"/>
</dbReference>
<dbReference type="EMBL" id="JBHUFA010000001">
    <property type="protein sequence ID" value="MFD1695639.1"/>
    <property type="molecule type" value="Genomic_DNA"/>
</dbReference>
<dbReference type="Proteomes" id="UP001597327">
    <property type="component" value="Unassembled WGS sequence"/>
</dbReference>
<comment type="function">
    <text evidence="7">Catalyzes the NADPH-dependent reduction of L-glutamate 5-phosphate into L-glutamate 5-semialdehyde and phosphate. The product spontaneously undergoes cyclization to form 1-pyrroline-5-carboxylate.</text>
</comment>
<dbReference type="SUPFAM" id="SSF53720">
    <property type="entry name" value="ALDH-like"/>
    <property type="match status" value="1"/>
</dbReference>
<evidence type="ECO:0000256" key="7">
    <source>
        <dbReference type="HAMAP-Rule" id="MF_00412"/>
    </source>
</evidence>
<keyword evidence="7" id="KW-0963">Cytoplasm</keyword>
<dbReference type="Gene3D" id="3.40.309.10">
    <property type="entry name" value="Aldehyde Dehydrogenase, Chain A, domain 2"/>
    <property type="match status" value="1"/>
</dbReference>
<comment type="catalytic activity">
    <reaction evidence="6 7">
        <text>L-glutamate 5-semialdehyde + phosphate + NADP(+) = L-glutamyl 5-phosphate + NADPH + H(+)</text>
        <dbReference type="Rhea" id="RHEA:19541"/>
        <dbReference type="ChEBI" id="CHEBI:15378"/>
        <dbReference type="ChEBI" id="CHEBI:43474"/>
        <dbReference type="ChEBI" id="CHEBI:57783"/>
        <dbReference type="ChEBI" id="CHEBI:58066"/>
        <dbReference type="ChEBI" id="CHEBI:58274"/>
        <dbReference type="ChEBI" id="CHEBI:58349"/>
        <dbReference type="EC" id="1.2.1.41"/>
    </reaction>
</comment>
<dbReference type="NCBIfam" id="TIGR00407">
    <property type="entry name" value="proA"/>
    <property type="match status" value="1"/>
</dbReference>
<accession>A0ABW4JVD1</accession>
<sequence length="426" mass="45252">MLDKVEPQNLTELMADMGKRARAAGQVLGLAPTEQKNRALAEMARAVRAATPEILAGNALDIEAMKANGQPASFLDRGTLDEARVEAIAEALEDIMALPDPVGSVIASWTRPNGLRIDRVRTPLGVIGVIYESRPNVTADAGALCLKAGNAVILRGGSDTINSNRAIHAALKAGLKAAGLPEDCIQVVPVTDRAAVGEMLKGLNGNLDVIVPRGGKSLVARVQADARVPVFAHLEGLVHIYLDRAADLDKALPVIVNSKLRRTGICGALETLLVHRDVAESYLPAILKALEEKGCEIRGDETVCRIGADLVPATEEDWRTEYLDKILSVKVVDDQDEAMAHIATYGSGHTDCILTEDTAAAERFLATVDSAIVLHNASTQFADGGEFGMGAEIGIATGRMHARGPVGVEQLTSFKYQLRGEGQTRP</sequence>
<dbReference type="PANTHER" id="PTHR11063:SF8">
    <property type="entry name" value="DELTA-1-PYRROLINE-5-CARBOXYLATE SYNTHASE"/>
    <property type="match status" value="1"/>
</dbReference>
<evidence type="ECO:0000256" key="6">
    <source>
        <dbReference type="ARBA" id="ARBA00049024"/>
    </source>
</evidence>
<dbReference type="InterPro" id="IPR020593">
    <property type="entry name" value="G-glutamylP_reductase_CS"/>
</dbReference>
<dbReference type="Pfam" id="PF00171">
    <property type="entry name" value="Aldedh"/>
    <property type="match status" value="1"/>
</dbReference>
<evidence type="ECO:0000256" key="3">
    <source>
        <dbReference type="ARBA" id="ARBA00022650"/>
    </source>
</evidence>
<protein>
    <recommendedName>
        <fullName evidence="7">Gamma-glutamyl phosphate reductase</fullName>
        <shortName evidence="7">GPR</shortName>
        <ecNumber evidence="7">1.2.1.41</ecNumber>
    </recommendedName>
    <alternativeName>
        <fullName evidence="7">Glutamate-5-semialdehyde dehydrogenase</fullName>
    </alternativeName>
    <alternativeName>
        <fullName evidence="7">Glutamyl-gamma-semialdehyde dehydrogenase</fullName>
        <shortName evidence="7">GSA dehydrogenase</shortName>
    </alternativeName>
</protein>
<dbReference type="InterPro" id="IPR016162">
    <property type="entry name" value="Ald_DH_N"/>
</dbReference>
<comment type="pathway">
    <text evidence="1 7">Amino-acid biosynthesis; L-proline biosynthesis; L-glutamate 5-semialdehyde from L-glutamate: step 2/2.</text>
</comment>
<dbReference type="PANTHER" id="PTHR11063">
    <property type="entry name" value="GLUTAMATE SEMIALDEHYDE DEHYDROGENASE"/>
    <property type="match status" value="1"/>
</dbReference>
<evidence type="ECO:0000313" key="9">
    <source>
        <dbReference type="EMBL" id="MFD1695639.1"/>
    </source>
</evidence>
<keyword evidence="2 7" id="KW-0028">Amino-acid biosynthesis</keyword>
<keyword evidence="3 7" id="KW-0641">Proline biosynthesis</keyword>
<gene>
    <name evidence="7" type="primary">proA</name>
    <name evidence="9" type="ORF">ACFSC7_08935</name>
</gene>
<dbReference type="PROSITE" id="PS01223">
    <property type="entry name" value="PROA"/>
    <property type="match status" value="1"/>
</dbReference>
<name>A0ABW4JVD1_9HYPH</name>
<evidence type="ECO:0000256" key="4">
    <source>
        <dbReference type="ARBA" id="ARBA00022857"/>
    </source>
</evidence>
<dbReference type="Gene3D" id="3.40.605.10">
    <property type="entry name" value="Aldehyde Dehydrogenase, Chain A, domain 1"/>
    <property type="match status" value="1"/>
</dbReference>
<dbReference type="NCBIfam" id="NF001221">
    <property type="entry name" value="PRK00197.1"/>
    <property type="match status" value="1"/>
</dbReference>
<evidence type="ECO:0000256" key="2">
    <source>
        <dbReference type="ARBA" id="ARBA00022605"/>
    </source>
</evidence>
<proteinExistence type="inferred from homology"/>
<evidence type="ECO:0000256" key="1">
    <source>
        <dbReference type="ARBA" id="ARBA00004985"/>
    </source>
</evidence>